<dbReference type="eggNOG" id="ENOG502STK7">
    <property type="taxonomic scope" value="Eukaryota"/>
</dbReference>
<dbReference type="RefSeq" id="XP_007686781.1">
    <property type="nucleotide sequence ID" value="XM_007688591.1"/>
</dbReference>
<name>W6Z4M6_COCMI</name>
<accession>W6Z4M6</accession>
<sequence length="198" mass="22748">LAAPTAQPHNTPCSRLVMQPVIAELEEPSSKRSIAKLLTHLLHLISSIIVFSIVMHYYRTIPITWLKEFWAILACIDIVICILVLYYTFVRSSIPHLGTLMFVLANLWLLALTLSTIDYSHTVCGQPKESVWVTCPIKRVHMAFETLAFLLSFLTMMVEFRRWVVPYTRRWGSKKVIDGTEKWVRDPVVTPRTSYTAV</sequence>
<keyword evidence="1" id="KW-0472">Membrane</keyword>
<dbReference type="Proteomes" id="UP000054032">
    <property type="component" value="Unassembled WGS sequence"/>
</dbReference>
<evidence type="ECO:0000256" key="1">
    <source>
        <dbReference type="SAM" id="Phobius"/>
    </source>
</evidence>
<gene>
    <name evidence="2" type="ORF">COCMIDRAFT_92075</name>
</gene>
<dbReference type="HOGENOM" id="CLU_1372081_0_0_1"/>
<feature type="transmembrane region" description="Helical" evidence="1">
    <location>
        <begin position="97"/>
        <end position="120"/>
    </location>
</feature>
<evidence type="ECO:0008006" key="4">
    <source>
        <dbReference type="Google" id="ProtNLM"/>
    </source>
</evidence>
<feature type="transmembrane region" description="Helical" evidence="1">
    <location>
        <begin position="37"/>
        <end position="58"/>
    </location>
</feature>
<proteinExistence type="predicted"/>
<reference evidence="2 3" key="1">
    <citation type="journal article" date="2013" name="PLoS Genet.">
        <title>Comparative genome structure, secondary metabolite, and effector coding capacity across Cochliobolus pathogens.</title>
        <authorList>
            <person name="Condon B.J."/>
            <person name="Leng Y."/>
            <person name="Wu D."/>
            <person name="Bushley K.E."/>
            <person name="Ohm R.A."/>
            <person name="Otillar R."/>
            <person name="Martin J."/>
            <person name="Schackwitz W."/>
            <person name="Grimwood J."/>
            <person name="MohdZainudin N."/>
            <person name="Xue C."/>
            <person name="Wang R."/>
            <person name="Manning V.A."/>
            <person name="Dhillon B."/>
            <person name="Tu Z.J."/>
            <person name="Steffenson B.J."/>
            <person name="Salamov A."/>
            <person name="Sun H."/>
            <person name="Lowry S."/>
            <person name="LaButti K."/>
            <person name="Han J."/>
            <person name="Copeland A."/>
            <person name="Lindquist E."/>
            <person name="Barry K."/>
            <person name="Schmutz J."/>
            <person name="Baker S.E."/>
            <person name="Ciuffetti L.M."/>
            <person name="Grigoriev I.V."/>
            <person name="Zhong S."/>
            <person name="Turgeon B.G."/>
        </authorList>
    </citation>
    <scope>NUCLEOTIDE SEQUENCE [LARGE SCALE GENOMIC DNA]</scope>
    <source>
        <strain evidence="2 3">ATCC 44560</strain>
    </source>
</reference>
<evidence type="ECO:0000313" key="3">
    <source>
        <dbReference type="Proteomes" id="UP000054032"/>
    </source>
</evidence>
<dbReference type="STRING" id="930090.W6Z4M6"/>
<evidence type="ECO:0000313" key="2">
    <source>
        <dbReference type="EMBL" id="EUC46687.1"/>
    </source>
</evidence>
<protein>
    <recommendedName>
        <fullName evidence="4">MARVEL domain-containing protein</fullName>
    </recommendedName>
</protein>
<organism evidence="2 3">
    <name type="scientific">Bipolaris oryzae ATCC 44560</name>
    <dbReference type="NCBI Taxonomy" id="930090"/>
    <lineage>
        <taxon>Eukaryota</taxon>
        <taxon>Fungi</taxon>
        <taxon>Dikarya</taxon>
        <taxon>Ascomycota</taxon>
        <taxon>Pezizomycotina</taxon>
        <taxon>Dothideomycetes</taxon>
        <taxon>Pleosporomycetidae</taxon>
        <taxon>Pleosporales</taxon>
        <taxon>Pleosporineae</taxon>
        <taxon>Pleosporaceae</taxon>
        <taxon>Bipolaris</taxon>
    </lineage>
</organism>
<dbReference type="GeneID" id="19128003"/>
<feature type="non-terminal residue" evidence="2">
    <location>
        <position position="1"/>
    </location>
</feature>
<dbReference type="KEGG" id="bor:COCMIDRAFT_92075"/>
<dbReference type="AlphaFoldDB" id="W6Z4M6"/>
<feature type="transmembrane region" description="Helical" evidence="1">
    <location>
        <begin position="140"/>
        <end position="160"/>
    </location>
</feature>
<keyword evidence="1" id="KW-1133">Transmembrane helix</keyword>
<dbReference type="OrthoDB" id="20872at2759"/>
<keyword evidence="3" id="KW-1185">Reference proteome</keyword>
<dbReference type="EMBL" id="KI963962">
    <property type="protein sequence ID" value="EUC46687.1"/>
    <property type="molecule type" value="Genomic_DNA"/>
</dbReference>
<feature type="transmembrane region" description="Helical" evidence="1">
    <location>
        <begin position="70"/>
        <end position="90"/>
    </location>
</feature>
<keyword evidence="1" id="KW-0812">Transmembrane</keyword>